<evidence type="ECO:0000256" key="5">
    <source>
        <dbReference type="ARBA" id="ARBA00022692"/>
    </source>
</evidence>
<sequence length="84" mass="9285">MGEAVFGNLGGPKQVGIVSYRLSPYEQRAFAGVLKKGFYNVIRRVSAQVMYVAPPALGIFMLYSWAKKRNAYLNTKAGAHEKSD</sequence>
<gene>
    <name evidence="12" type="primary">QCR8</name>
    <name evidence="12" type="ORF">H4R34_004203</name>
</gene>
<dbReference type="Pfam" id="PF02939">
    <property type="entry name" value="UcrQ"/>
    <property type="match status" value="1"/>
</dbReference>
<evidence type="ECO:0000313" key="13">
    <source>
        <dbReference type="Proteomes" id="UP001151582"/>
    </source>
</evidence>
<dbReference type="OrthoDB" id="6683853at2759"/>
<dbReference type="PANTHER" id="PTHR12119:SF2">
    <property type="entry name" value="CYTOCHROME B-C1 COMPLEX SUBUNIT 8"/>
    <property type="match status" value="1"/>
</dbReference>
<evidence type="ECO:0000256" key="8">
    <source>
        <dbReference type="ARBA" id="ARBA00022989"/>
    </source>
</evidence>
<keyword evidence="9 11" id="KW-0496">Mitochondrion</keyword>
<keyword evidence="5 11" id="KW-0812">Transmembrane</keyword>
<evidence type="ECO:0000256" key="10">
    <source>
        <dbReference type="ARBA" id="ARBA00023136"/>
    </source>
</evidence>
<evidence type="ECO:0000313" key="12">
    <source>
        <dbReference type="EMBL" id="KAJ1975806.1"/>
    </source>
</evidence>
<keyword evidence="3 11" id="KW-0813">Transport</keyword>
<dbReference type="Proteomes" id="UP001151582">
    <property type="component" value="Unassembled WGS sequence"/>
</dbReference>
<comment type="caution">
    <text evidence="12">The sequence shown here is derived from an EMBL/GenBank/DDBJ whole genome shotgun (WGS) entry which is preliminary data.</text>
</comment>
<keyword evidence="8 11" id="KW-1133">Transmembrane helix</keyword>
<comment type="similarity">
    <text evidence="2 11">Belongs to the UQCRQ/QCR8 family.</text>
</comment>
<dbReference type="Gene3D" id="1.20.5.210">
    <property type="entry name" value="Cytochrome b-c1 complex subunit 8"/>
    <property type="match status" value="1"/>
</dbReference>
<keyword evidence="4 11" id="KW-0679">Respiratory chain</keyword>
<evidence type="ECO:0000256" key="11">
    <source>
        <dbReference type="RuleBase" id="RU368118"/>
    </source>
</evidence>
<dbReference type="FunFam" id="1.20.5.210:FF:000001">
    <property type="entry name" value="Cytochrome b-c1 complex subunit 8"/>
    <property type="match status" value="1"/>
</dbReference>
<evidence type="ECO:0000256" key="4">
    <source>
        <dbReference type="ARBA" id="ARBA00022660"/>
    </source>
</evidence>
<evidence type="ECO:0000256" key="2">
    <source>
        <dbReference type="ARBA" id="ARBA00007668"/>
    </source>
</evidence>
<organism evidence="12 13">
    <name type="scientific">Dimargaris verticillata</name>
    <dbReference type="NCBI Taxonomy" id="2761393"/>
    <lineage>
        <taxon>Eukaryota</taxon>
        <taxon>Fungi</taxon>
        <taxon>Fungi incertae sedis</taxon>
        <taxon>Zoopagomycota</taxon>
        <taxon>Kickxellomycotina</taxon>
        <taxon>Dimargaritomycetes</taxon>
        <taxon>Dimargaritales</taxon>
        <taxon>Dimargaritaceae</taxon>
        <taxon>Dimargaris</taxon>
    </lineage>
</organism>
<reference evidence="12" key="1">
    <citation type="submission" date="2022-07" db="EMBL/GenBank/DDBJ databases">
        <title>Phylogenomic reconstructions and comparative analyses of Kickxellomycotina fungi.</title>
        <authorList>
            <person name="Reynolds N.K."/>
            <person name="Stajich J.E."/>
            <person name="Barry K."/>
            <person name="Grigoriev I.V."/>
            <person name="Crous P."/>
            <person name="Smith M.E."/>
        </authorList>
    </citation>
    <scope>NUCLEOTIDE SEQUENCE</scope>
    <source>
        <strain evidence="12">RSA 567</strain>
    </source>
</reference>
<dbReference type="PANTHER" id="PTHR12119">
    <property type="entry name" value="UBIQUINOL-CYTOCHROME C REDUCTASE COMPLEX UBIQUINONE-BINDING PROTEIN QP-C"/>
    <property type="match status" value="1"/>
</dbReference>
<evidence type="ECO:0000256" key="1">
    <source>
        <dbReference type="ARBA" id="ARBA00004434"/>
    </source>
</evidence>
<keyword evidence="7 11" id="KW-0249">Electron transport</keyword>
<feature type="transmembrane region" description="Helical" evidence="11">
    <location>
        <begin position="45"/>
        <end position="66"/>
    </location>
</feature>
<comment type="subcellular location">
    <subcellularLocation>
        <location evidence="1 11">Mitochondrion inner membrane</location>
        <topology evidence="1 11">Single-pass membrane protein</topology>
    </subcellularLocation>
</comment>
<dbReference type="InterPro" id="IPR036642">
    <property type="entry name" value="Cyt_bc1_su8_sf"/>
</dbReference>
<name>A0A9W8B5E6_9FUNG</name>
<dbReference type="GO" id="GO:0006122">
    <property type="term" value="P:mitochondrial electron transport, ubiquinol to cytochrome c"/>
    <property type="evidence" value="ECO:0007669"/>
    <property type="project" value="UniProtKB-UniRule"/>
</dbReference>
<keyword evidence="13" id="KW-1185">Reference proteome</keyword>
<comment type="subunit">
    <text evidence="11">Component of the ubiquinol-cytochrome c oxidoreductase (cytochrome b-c1 complex, complex III, CIII), a multisubunit enzyme composed of 3 respiratory subunits cytochrome b, cytochrome c1 and Rieske protein, 2 core protein subunits, and additional low-molecular weight protein subunits. The complex exists as an obligatory dimer and forms supercomplexes (SCs) in the inner mitochondrial membrane with cytochrome c oxidase (complex IV, CIV).</text>
</comment>
<dbReference type="GO" id="GO:0045275">
    <property type="term" value="C:respiratory chain complex III"/>
    <property type="evidence" value="ECO:0007669"/>
    <property type="project" value="UniProtKB-UniRule"/>
</dbReference>
<protein>
    <recommendedName>
        <fullName evidence="11">Cytochrome b-c1 complex subunit 8</fullName>
    </recommendedName>
    <alternativeName>
        <fullName evidence="11">Complex III subunit 8</fullName>
    </alternativeName>
</protein>
<evidence type="ECO:0000256" key="6">
    <source>
        <dbReference type="ARBA" id="ARBA00022792"/>
    </source>
</evidence>
<keyword evidence="6 11" id="KW-0999">Mitochondrion inner membrane</keyword>
<evidence type="ECO:0000256" key="7">
    <source>
        <dbReference type="ARBA" id="ARBA00022982"/>
    </source>
</evidence>
<evidence type="ECO:0000256" key="9">
    <source>
        <dbReference type="ARBA" id="ARBA00023128"/>
    </source>
</evidence>
<evidence type="ECO:0000256" key="3">
    <source>
        <dbReference type="ARBA" id="ARBA00022448"/>
    </source>
</evidence>
<keyword evidence="10 11" id="KW-0472">Membrane</keyword>
<accession>A0A9W8B5E6</accession>
<dbReference type="AlphaFoldDB" id="A0A9W8B5E6"/>
<dbReference type="InterPro" id="IPR004205">
    <property type="entry name" value="Cyt_bc1_su8"/>
</dbReference>
<dbReference type="GO" id="GO:0005743">
    <property type="term" value="C:mitochondrial inner membrane"/>
    <property type="evidence" value="ECO:0007669"/>
    <property type="project" value="UniProtKB-SubCell"/>
</dbReference>
<comment type="function">
    <text evidence="11">Component of the ubiquinol-cytochrome c oxidoreductase, a multisubunit transmembrane complex that is part of the mitochondrial electron transport chain which drives oxidative phosphorylation. The complex plays an important role in the uptake of multiple carbon sources present in different host niches.</text>
</comment>
<proteinExistence type="inferred from homology"/>
<dbReference type="SUPFAM" id="SSF81508">
    <property type="entry name" value="Ubiquinone-binding protein QP-C of cytochrome bc1 complex (Ubiquinol-cytochrome c reductase)"/>
    <property type="match status" value="1"/>
</dbReference>
<dbReference type="EMBL" id="JANBQB010000490">
    <property type="protein sequence ID" value="KAJ1975806.1"/>
    <property type="molecule type" value="Genomic_DNA"/>
</dbReference>